<dbReference type="PANTHER" id="PTHR43146:SF1">
    <property type="entry name" value="CANCER-RELATED NUCLEOSIDE-TRIPHOSPHATASE"/>
    <property type="match status" value="1"/>
</dbReference>
<feature type="binding site" evidence="4">
    <location>
        <begin position="98"/>
        <end position="105"/>
    </location>
    <ligand>
        <name>ATP</name>
        <dbReference type="ChEBI" id="CHEBI:30616"/>
    </ligand>
</feature>
<dbReference type="GO" id="GO:0017111">
    <property type="term" value="F:ribonucleoside triphosphate phosphatase activity"/>
    <property type="evidence" value="ECO:0007669"/>
    <property type="project" value="UniProtKB-UniRule"/>
</dbReference>
<dbReference type="AlphaFoldDB" id="A0A285NW99"/>
<evidence type="ECO:0000256" key="3">
    <source>
        <dbReference type="ARBA" id="ARBA00022840"/>
    </source>
</evidence>
<dbReference type="GO" id="GO:0005524">
    <property type="term" value="F:ATP binding"/>
    <property type="evidence" value="ECO:0007669"/>
    <property type="project" value="UniProtKB-UniRule"/>
</dbReference>
<dbReference type="EC" id="3.6.1.15" evidence="4"/>
<evidence type="ECO:0000313" key="6">
    <source>
        <dbReference type="EMBL" id="SNZ13317.1"/>
    </source>
</evidence>
<comment type="catalytic activity">
    <reaction evidence="4">
        <text>a ribonucleoside 5'-triphosphate + H2O = a ribonucleoside 5'-diphosphate + phosphate + H(+)</text>
        <dbReference type="Rhea" id="RHEA:23680"/>
        <dbReference type="ChEBI" id="CHEBI:15377"/>
        <dbReference type="ChEBI" id="CHEBI:15378"/>
        <dbReference type="ChEBI" id="CHEBI:43474"/>
        <dbReference type="ChEBI" id="CHEBI:57930"/>
        <dbReference type="ChEBI" id="CHEBI:61557"/>
        <dbReference type="EC" id="3.6.1.15"/>
    </reaction>
</comment>
<dbReference type="RefSeq" id="WP_096601145.1">
    <property type="nucleotide sequence ID" value="NZ_OBEN01000002.1"/>
</dbReference>
<dbReference type="InterPro" id="IPR027417">
    <property type="entry name" value="P-loop_NTPase"/>
</dbReference>
<dbReference type="Proteomes" id="UP000218627">
    <property type="component" value="Unassembled WGS sequence"/>
</dbReference>
<dbReference type="PANTHER" id="PTHR43146">
    <property type="entry name" value="CANCER-RELATED NUCLEOSIDE-TRIPHOSPHATASE"/>
    <property type="match status" value="1"/>
</dbReference>
<reference evidence="7" key="1">
    <citation type="submission" date="2017-09" db="EMBL/GenBank/DDBJ databases">
        <authorList>
            <person name="Varghese N."/>
            <person name="Submissions S."/>
        </authorList>
    </citation>
    <scope>NUCLEOTIDE SEQUENCE [LARGE SCALE GENOMIC DNA]</scope>
    <source>
        <strain evidence="7">DSM 2913</strain>
    </source>
</reference>
<protein>
    <recommendedName>
        <fullName evidence="4">Nucleoside-triphosphatase SAMN06265353_0697</fullName>
        <shortName evidence="4">NTPase</shortName>
        <ecNumber evidence="4">3.6.1.15</ecNumber>
    </recommendedName>
    <alternativeName>
        <fullName evidence="4">Nucleoside triphosphate phosphohydrolase</fullName>
    </alternativeName>
</protein>
<dbReference type="Pfam" id="PF03266">
    <property type="entry name" value="NTPase_1"/>
    <property type="match status" value="1"/>
</dbReference>
<evidence type="ECO:0000256" key="2">
    <source>
        <dbReference type="ARBA" id="ARBA00022801"/>
    </source>
</evidence>
<sequence>MKVVLTGPPGIGKTTLVKKVVERIKDKAVGFWTEEVRDKVKKERTGFRIVSTDGKSIIFASKFFTSKHLVGSYGVNVERFESIALPVLERALKEKDKIVVIDEVGKMELFSERFAKMVSLLLSDTKRSMLITIPIRDVHPLVKWIRRHPQVVLMELKKENRDALPEEIVNLLLQDYRT</sequence>
<gene>
    <name evidence="6" type="ORF">SAMN06265353_0697</name>
</gene>
<feature type="domain" description="AAA+ ATPase" evidence="5">
    <location>
        <begin position="2"/>
        <end position="146"/>
    </location>
</feature>
<dbReference type="HAMAP" id="MF_00796">
    <property type="entry name" value="NTPase_1"/>
    <property type="match status" value="1"/>
</dbReference>
<evidence type="ECO:0000259" key="5">
    <source>
        <dbReference type="SMART" id="SM00382"/>
    </source>
</evidence>
<evidence type="ECO:0000256" key="4">
    <source>
        <dbReference type="HAMAP-Rule" id="MF_00796"/>
    </source>
</evidence>
<keyword evidence="2 4" id="KW-0378">Hydrolase</keyword>
<keyword evidence="1 4" id="KW-0547">Nucleotide-binding</keyword>
<keyword evidence="3 4" id="KW-0067">ATP-binding</keyword>
<keyword evidence="7" id="KW-1185">Reference proteome</keyword>
<comment type="similarity">
    <text evidence="4">Belongs to the THEP1 NTPase family.</text>
</comment>
<proteinExistence type="inferred from homology"/>
<dbReference type="OrthoDB" id="9786803at2"/>
<dbReference type="NCBIfam" id="NF010248">
    <property type="entry name" value="PRK13695.1"/>
    <property type="match status" value="1"/>
</dbReference>
<dbReference type="SUPFAM" id="SSF52540">
    <property type="entry name" value="P-loop containing nucleoside triphosphate hydrolases"/>
    <property type="match status" value="1"/>
</dbReference>
<accession>A0A285NW99</accession>
<organism evidence="6 7">
    <name type="scientific">Hydrogenobacter hydrogenophilus</name>
    <dbReference type="NCBI Taxonomy" id="35835"/>
    <lineage>
        <taxon>Bacteria</taxon>
        <taxon>Pseudomonadati</taxon>
        <taxon>Aquificota</taxon>
        <taxon>Aquificia</taxon>
        <taxon>Aquificales</taxon>
        <taxon>Aquificaceae</taxon>
        <taxon>Hydrogenobacter</taxon>
    </lineage>
</organism>
<dbReference type="Gene3D" id="3.40.50.300">
    <property type="entry name" value="P-loop containing nucleotide triphosphate hydrolases"/>
    <property type="match status" value="1"/>
</dbReference>
<dbReference type="PRINTS" id="PR00364">
    <property type="entry name" value="DISEASERSIST"/>
</dbReference>
<dbReference type="SMART" id="SM00382">
    <property type="entry name" value="AAA"/>
    <property type="match status" value="1"/>
</dbReference>
<dbReference type="InterPro" id="IPR003593">
    <property type="entry name" value="AAA+_ATPase"/>
</dbReference>
<comment type="function">
    <text evidence="4">Has nucleotide phosphatase activity towards ATP, GTP, CTP, TTP and UTP. May hydrolyze nucleoside diphosphates with lower efficiency.</text>
</comment>
<dbReference type="EMBL" id="OBEN01000002">
    <property type="protein sequence ID" value="SNZ13317.1"/>
    <property type="molecule type" value="Genomic_DNA"/>
</dbReference>
<name>A0A285NW99_9AQUI</name>
<evidence type="ECO:0000256" key="1">
    <source>
        <dbReference type="ARBA" id="ARBA00022741"/>
    </source>
</evidence>
<evidence type="ECO:0000313" key="7">
    <source>
        <dbReference type="Proteomes" id="UP000218627"/>
    </source>
</evidence>
<feature type="binding site" evidence="4">
    <location>
        <begin position="7"/>
        <end position="14"/>
    </location>
    <ligand>
        <name>ATP</name>
        <dbReference type="ChEBI" id="CHEBI:30616"/>
    </ligand>
</feature>
<dbReference type="InterPro" id="IPR004948">
    <property type="entry name" value="Nuc-triphosphatase_THEP1"/>
</dbReference>